<dbReference type="Proteomes" id="UP000681317">
    <property type="component" value="Chromosome"/>
</dbReference>
<dbReference type="PANTHER" id="PTHR38471:SF2">
    <property type="entry name" value="FOUR HELIX BUNDLE PROTEIN"/>
    <property type="match status" value="1"/>
</dbReference>
<dbReference type="PANTHER" id="PTHR38471">
    <property type="entry name" value="FOUR HELIX BUNDLE PROTEIN"/>
    <property type="match status" value="1"/>
</dbReference>
<protein>
    <recommendedName>
        <fullName evidence="3">Four helix bundle protein</fullName>
    </recommendedName>
</protein>
<dbReference type="Gene3D" id="1.20.1440.60">
    <property type="entry name" value="23S rRNA-intervening sequence"/>
    <property type="match status" value="1"/>
</dbReference>
<gene>
    <name evidence="1" type="ORF">LYSCAS_28840</name>
</gene>
<sequence length="133" mass="14767">MTPSHFRELDVWQKSMDLAASVYSLTSAFPRDERFGLSSQMQRSAVSIPSNIAEGNARATTRDYARFVSQACGSAAELQTQPLLSKALGFAIEPDISEALERCETVSKMLRRLHQALIEKLEPRSLVPGPRSR</sequence>
<evidence type="ECO:0000313" key="1">
    <source>
        <dbReference type="EMBL" id="BCT93860.1"/>
    </source>
</evidence>
<dbReference type="EMBL" id="AP024545">
    <property type="protein sequence ID" value="BCT93860.1"/>
    <property type="molecule type" value="Genomic_DNA"/>
</dbReference>
<dbReference type="RefSeq" id="WP_213434768.1">
    <property type="nucleotide sequence ID" value="NZ_AP024545.1"/>
</dbReference>
<evidence type="ECO:0008006" key="3">
    <source>
        <dbReference type="Google" id="ProtNLM"/>
    </source>
</evidence>
<dbReference type="NCBIfam" id="TIGR02436">
    <property type="entry name" value="four helix bundle protein"/>
    <property type="match status" value="1"/>
</dbReference>
<proteinExistence type="predicted"/>
<name>A0ABN6FW23_9GAMM</name>
<reference evidence="1 2" key="1">
    <citation type="submission" date="2021-03" db="EMBL/GenBank/DDBJ databases">
        <title>Complete Genome Sequences of Two Lysobacter Strains Isolated from Sea Water (Lysobacter caseinilyticus) and Soil (Lysobacter helvus) in South Korea.</title>
        <authorList>
            <person name="Watanabe Y."/>
            <person name="Arakawa K."/>
        </authorList>
    </citation>
    <scope>NUCLEOTIDE SEQUENCE [LARGE SCALE GENOMIC DNA]</scope>
    <source>
        <strain evidence="1 2">KVB24</strain>
    </source>
</reference>
<evidence type="ECO:0000313" key="2">
    <source>
        <dbReference type="Proteomes" id="UP000681317"/>
    </source>
</evidence>
<dbReference type="CDD" id="cd16377">
    <property type="entry name" value="23S_rRNA_IVP_like"/>
    <property type="match status" value="1"/>
</dbReference>
<dbReference type="InterPro" id="IPR036583">
    <property type="entry name" value="23S_rRNA_IVS_sf"/>
</dbReference>
<accession>A0ABN6FW23</accession>
<dbReference type="Pfam" id="PF05635">
    <property type="entry name" value="23S_rRNA_IVP"/>
    <property type="match status" value="1"/>
</dbReference>
<keyword evidence="2" id="KW-1185">Reference proteome</keyword>
<dbReference type="SUPFAM" id="SSF158446">
    <property type="entry name" value="IVS-encoded protein-like"/>
    <property type="match status" value="1"/>
</dbReference>
<organism evidence="1 2">
    <name type="scientific">Noviluteimonas caseinilytica</name>
    <dbReference type="NCBI Taxonomy" id="2675101"/>
    <lineage>
        <taxon>Bacteria</taxon>
        <taxon>Pseudomonadati</taxon>
        <taxon>Pseudomonadota</taxon>
        <taxon>Gammaproteobacteria</taxon>
        <taxon>Lysobacterales</taxon>
        <taxon>Lysobacteraceae</taxon>
        <taxon>Noviluteimonas</taxon>
    </lineage>
</organism>
<dbReference type="InterPro" id="IPR012657">
    <property type="entry name" value="23S_rRNA-intervening_sequence"/>
</dbReference>